<organism evidence="1 2">
    <name type="scientific">Lentinus brumalis</name>
    <dbReference type="NCBI Taxonomy" id="2498619"/>
    <lineage>
        <taxon>Eukaryota</taxon>
        <taxon>Fungi</taxon>
        <taxon>Dikarya</taxon>
        <taxon>Basidiomycota</taxon>
        <taxon>Agaricomycotina</taxon>
        <taxon>Agaricomycetes</taxon>
        <taxon>Polyporales</taxon>
        <taxon>Polyporaceae</taxon>
        <taxon>Lentinus</taxon>
    </lineage>
</organism>
<dbReference type="STRING" id="139420.A0A371CIQ6"/>
<gene>
    <name evidence="1" type="ORF">OH76DRAFT_1490516</name>
</gene>
<name>A0A371CIQ6_9APHY</name>
<accession>A0A371CIQ6</accession>
<protein>
    <submittedName>
        <fullName evidence="1">Uncharacterized protein</fullName>
    </submittedName>
</protein>
<reference evidence="1 2" key="1">
    <citation type="journal article" date="2018" name="Biotechnol. Biofuels">
        <title>Integrative visual omics of the white-rot fungus Polyporus brumalis exposes the biotechnological potential of its oxidative enzymes for delignifying raw plant biomass.</title>
        <authorList>
            <person name="Miyauchi S."/>
            <person name="Rancon A."/>
            <person name="Drula E."/>
            <person name="Hage H."/>
            <person name="Chaduli D."/>
            <person name="Favel A."/>
            <person name="Grisel S."/>
            <person name="Henrissat B."/>
            <person name="Herpoel-Gimbert I."/>
            <person name="Ruiz-Duenas F.J."/>
            <person name="Chevret D."/>
            <person name="Hainaut M."/>
            <person name="Lin J."/>
            <person name="Wang M."/>
            <person name="Pangilinan J."/>
            <person name="Lipzen A."/>
            <person name="Lesage-Meessen L."/>
            <person name="Navarro D."/>
            <person name="Riley R."/>
            <person name="Grigoriev I.V."/>
            <person name="Zhou S."/>
            <person name="Raouche S."/>
            <person name="Rosso M.N."/>
        </authorList>
    </citation>
    <scope>NUCLEOTIDE SEQUENCE [LARGE SCALE GENOMIC DNA]</scope>
    <source>
        <strain evidence="1 2">BRFM 1820</strain>
    </source>
</reference>
<evidence type="ECO:0000313" key="2">
    <source>
        <dbReference type="Proteomes" id="UP000256964"/>
    </source>
</evidence>
<dbReference type="OrthoDB" id="3265188at2759"/>
<keyword evidence="2" id="KW-1185">Reference proteome</keyword>
<dbReference type="Proteomes" id="UP000256964">
    <property type="component" value="Unassembled WGS sequence"/>
</dbReference>
<sequence length="320" mass="35852">MTMPSTTSSPLCVYEVPLAFDPSSNMVKGFEPEGAEQRIRRYVEDSREWTLGPMPVAEFMRYFFGPPGEISDALNKSTKHKSRCPGFVFDNASARATLGHMKPHACLYRMDQEKVVRSADPQSLMELGYTELFIEVAADPTQDFFTDPPKDAHDDTRASHEFLNRSKDATFNCFLDRALGQHISYVTEIFARQLPRVFLYTVSVGTVPDGGRGRDPTVQPATRAEEAVFVECITAHLRSQLTFHDSEVENALSEQYLPNHVTVEEGMGRWCGVGWSLVRLRLNVRLTVESEVENGAGDAGIRGYGDAGIRGYERRETGIR</sequence>
<evidence type="ECO:0000313" key="1">
    <source>
        <dbReference type="EMBL" id="RDX40164.1"/>
    </source>
</evidence>
<proteinExistence type="predicted"/>
<dbReference type="EMBL" id="KZ857580">
    <property type="protein sequence ID" value="RDX40164.1"/>
    <property type="molecule type" value="Genomic_DNA"/>
</dbReference>
<dbReference type="AlphaFoldDB" id="A0A371CIQ6"/>